<keyword evidence="4 13" id="KW-0812">Transmembrane</keyword>
<feature type="transmembrane region" description="Helical" evidence="15">
    <location>
        <begin position="85"/>
        <end position="109"/>
    </location>
</feature>
<comment type="caution">
    <text evidence="17">The sequence shown here is derived from an EMBL/GenBank/DDBJ whole genome shotgun (WGS) entry which is preliminary data.</text>
</comment>
<dbReference type="AlphaFoldDB" id="A0A8H5ZJ33"/>
<dbReference type="GO" id="GO:0000247">
    <property type="term" value="F:C-8 sterol isomerase activity"/>
    <property type="evidence" value="ECO:0007669"/>
    <property type="project" value="TreeGrafter"/>
</dbReference>
<evidence type="ECO:0000256" key="7">
    <source>
        <dbReference type="ARBA" id="ARBA00023011"/>
    </source>
</evidence>
<keyword evidence="11" id="KW-0753">Steroid metabolism</keyword>
<evidence type="ECO:0000259" key="16">
    <source>
        <dbReference type="PROSITE" id="PS51751"/>
    </source>
</evidence>
<dbReference type="GO" id="GO:0047750">
    <property type="term" value="F:cholestenol delta-isomerase activity"/>
    <property type="evidence" value="ECO:0007669"/>
    <property type="project" value="InterPro"/>
</dbReference>
<dbReference type="GO" id="GO:0005783">
    <property type="term" value="C:endoplasmic reticulum"/>
    <property type="evidence" value="ECO:0007669"/>
    <property type="project" value="TreeGrafter"/>
</dbReference>
<dbReference type="Pfam" id="PF05241">
    <property type="entry name" value="EBP"/>
    <property type="match status" value="1"/>
</dbReference>
<accession>A0A8H5ZJ33</accession>
<evidence type="ECO:0000256" key="10">
    <source>
        <dbReference type="ARBA" id="ARBA00023166"/>
    </source>
</evidence>
<evidence type="ECO:0000256" key="14">
    <source>
        <dbReference type="SAM" id="MobiDB-lite"/>
    </source>
</evidence>
<reference evidence="17" key="1">
    <citation type="submission" date="2019-11" db="EMBL/GenBank/DDBJ databases">
        <title>Bipolaris sorokiniana Genome sequencing.</title>
        <authorList>
            <person name="Wang H."/>
        </authorList>
    </citation>
    <scope>NUCLEOTIDE SEQUENCE</scope>
</reference>
<keyword evidence="9 13" id="KW-0472">Membrane</keyword>
<feature type="transmembrane region" description="Helical" evidence="15">
    <location>
        <begin position="153"/>
        <end position="172"/>
    </location>
</feature>
<keyword evidence="5" id="KW-0752">Steroid biosynthesis</keyword>
<feature type="transmembrane region" description="Helical" evidence="15">
    <location>
        <begin position="307"/>
        <end position="329"/>
    </location>
</feature>
<evidence type="ECO:0000256" key="1">
    <source>
        <dbReference type="ARBA" id="ARBA00004141"/>
    </source>
</evidence>
<dbReference type="GO" id="GO:0016020">
    <property type="term" value="C:membrane"/>
    <property type="evidence" value="ECO:0007669"/>
    <property type="project" value="UniProtKB-SubCell"/>
</dbReference>
<dbReference type="InterPro" id="IPR007905">
    <property type="entry name" value="EBP"/>
</dbReference>
<evidence type="ECO:0000256" key="2">
    <source>
        <dbReference type="ARBA" id="ARBA00008337"/>
    </source>
</evidence>
<evidence type="ECO:0000256" key="9">
    <source>
        <dbReference type="ARBA" id="ARBA00023136"/>
    </source>
</evidence>
<evidence type="ECO:0000256" key="11">
    <source>
        <dbReference type="ARBA" id="ARBA00023221"/>
    </source>
</evidence>
<keyword evidence="3" id="KW-0444">Lipid biosynthesis</keyword>
<keyword evidence="10" id="KW-1207">Sterol metabolism</keyword>
<evidence type="ECO:0000256" key="15">
    <source>
        <dbReference type="SAM" id="Phobius"/>
    </source>
</evidence>
<dbReference type="GO" id="GO:0004769">
    <property type="term" value="F:steroid Delta-isomerase activity"/>
    <property type="evidence" value="ECO:0007669"/>
    <property type="project" value="TreeGrafter"/>
</dbReference>
<sequence>MFSRRARGLRHAGTGRKGRRTASLAKPGQGASSSADLCPQWRVPDPAPEYFPFSRFLAIWHPDARCHCALVVKLDRSLALDHCSLVFFFSISLIFGFSTACCFLTFFLIDTASVYRPDMETTNSSLPKGAHPYYPIEKEIVGYLANTSGTFDLVLKFAAGCVTIFGVTYVMVKRLRPNASTGDLATIMWFVLCGCIHSFFEGYFAYNFRNMGGMNDLFGQLWKEYALSDSRYLTQDAFVLCMETITAVFWGPGSFLTAYLISIDHPLRYSAQLIVSLGQFYGDVLYYTTSLFDHYILNLSYSRPEQFYYWGYFVLMNAFWIVIPGYLMYQSVMATWSAFAAVNDAAKLVEKLGKKRN</sequence>
<evidence type="ECO:0000256" key="3">
    <source>
        <dbReference type="ARBA" id="ARBA00022516"/>
    </source>
</evidence>
<comment type="similarity">
    <text evidence="2">Belongs to the EBP family.</text>
</comment>
<feature type="domain" description="EXPERA" evidence="16">
    <location>
        <begin position="182"/>
        <end position="328"/>
    </location>
</feature>
<evidence type="ECO:0000256" key="8">
    <source>
        <dbReference type="ARBA" id="ARBA00023098"/>
    </source>
</evidence>
<feature type="region of interest" description="Disordered" evidence="14">
    <location>
        <begin position="1"/>
        <end position="36"/>
    </location>
</feature>
<organism evidence="17 18">
    <name type="scientific">Cochliobolus sativus</name>
    <name type="common">Common root rot and spot blotch fungus</name>
    <name type="synonym">Bipolaris sorokiniana</name>
    <dbReference type="NCBI Taxonomy" id="45130"/>
    <lineage>
        <taxon>Eukaryota</taxon>
        <taxon>Fungi</taxon>
        <taxon>Dikarya</taxon>
        <taxon>Ascomycota</taxon>
        <taxon>Pezizomycotina</taxon>
        <taxon>Dothideomycetes</taxon>
        <taxon>Pleosporomycetidae</taxon>
        <taxon>Pleosporales</taxon>
        <taxon>Pleosporineae</taxon>
        <taxon>Pleosporaceae</taxon>
        <taxon>Bipolaris</taxon>
    </lineage>
</organism>
<keyword evidence="7" id="KW-0756">Sterol biosynthesis</keyword>
<feature type="compositionally biased region" description="Basic residues" evidence="14">
    <location>
        <begin position="1"/>
        <end position="20"/>
    </location>
</feature>
<evidence type="ECO:0000313" key="18">
    <source>
        <dbReference type="Proteomes" id="UP000624244"/>
    </source>
</evidence>
<protein>
    <recommendedName>
        <fullName evidence="16">EXPERA domain-containing protein</fullName>
    </recommendedName>
</protein>
<evidence type="ECO:0000256" key="5">
    <source>
        <dbReference type="ARBA" id="ARBA00022955"/>
    </source>
</evidence>
<dbReference type="PROSITE" id="PS51751">
    <property type="entry name" value="EXPERA"/>
    <property type="match status" value="1"/>
</dbReference>
<feature type="transmembrane region" description="Helical" evidence="15">
    <location>
        <begin position="237"/>
        <end position="262"/>
    </location>
</feature>
<evidence type="ECO:0000256" key="4">
    <source>
        <dbReference type="ARBA" id="ARBA00022692"/>
    </source>
</evidence>
<dbReference type="InterPro" id="IPR033118">
    <property type="entry name" value="EXPERA"/>
</dbReference>
<feature type="transmembrane region" description="Helical" evidence="15">
    <location>
        <begin position="184"/>
        <end position="206"/>
    </location>
</feature>
<name>A0A8H5ZJ33_COCSA</name>
<proteinExistence type="inferred from homology"/>
<dbReference type="EMBL" id="WNKQ01000009">
    <property type="protein sequence ID" value="KAF5849169.1"/>
    <property type="molecule type" value="Genomic_DNA"/>
</dbReference>
<gene>
    <name evidence="17" type="ORF">GGP41_006045</name>
</gene>
<dbReference type="Proteomes" id="UP000624244">
    <property type="component" value="Unassembled WGS sequence"/>
</dbReference>
<keyword evidence="8" id="KW-0443">Lipid metabolism</keyword>
<evidence type="ECO:0000256" key="6">
    <source>
        <dbReference type="ARBA" id="ARBA00022989"/>
    </source>
</evidence>
<comment type="subcellular location">
    <subcellularLocation>
        <location evidence="1">Membrane</location>
        <topology evidence="1">Multi-pass membrane protein</topology>
    </subcellularLocation>
</comment>
<evidence type="ECO:0000256" key="13">
    <source>
        <dbReference type="PROSITE-ProRule" id="PRU01087"/>
    </source>
</evidence>
<keyword evidence="6 13" id="KW-1133">Transmembrane helix</keyword>
<keyword evidence="12" id="KW-0413">Isomerase</keyword>
<evidence type="ECO:0000256" key="12">
    <source>
        <dbReference type="ARBA" id="ARBA00023235"/>
    </source>
</evidence>
<dbReference type="PANTHER" id="PTHR14207:SF0">
    <property type="entry name" value="3-BETA-HYDROXYSTEROID-DELTA(8),DELTA(7)-ISOMERASE"/>
    <property type="match status" value="1"/>
</dbReference>
<dbReference type="PANTHER" id="PTHR14207">
    <property type="entry name" value="STEROL ISOMERASE"/>
    <property type="match status" value="1"/>
</dbReference>
<dbReference type="GO" id="GO:0016126">
    <property type="term" value="P:sterol biosynthetic process"/>
    <property type="evidence" value="ECO:0007669"/>
    <property type="project" value="UniProtKB-KW"/>
</dbReference>
<evidence type="ECO:0000313" key="17">
    <source>
        <dbReference type="EMBL" id="KAF5849169.1"/>
    </source>
</evidence>
<feature type="transmembrane region" description="Helical" evidence="15">
    <location>
        <begin position="269"/>
        <end position="287"/>
    </location>
</feature>